<comment type="caution">
    <text evidence="1">The sequence shown here is derived from an EMBL/GenBank/DDBJ whole genome shotgun (WGS) entry which is preliminary data.</text>
</comment>
<accession>A0AAD5C6L3</accession>
<gene>
    <name evidence="1" type="ORF">M8C21_022372</name>
</gene>
<reference evidence="1" key="1">
    <citation type="submission" date="2022-06" db="EMBL/GenBank/DDBJ databases">
        <title>Uncovering the hologenomic basis of an extraordinary plant invasion.</title>
        <authorList>
            <person name="Bieker V.C."/>
            <person name="Martin M.D."/>
            <person name="Gilbert T."/>
            <person name="Hodgins K."/>
            <person name="Battlay P."/>
            <person name="Petersen B."/>
            <person name="Wilson J."/>
        </authorList>
    </citation>
    <scope>NUCLEOTIDE SEQUENCE</scope>
    <source>
        <strain evidence="1">AA19_3_7</strain>
        <tissue evidence="1">Leaf</tissue>
    </source>
</reference>
<keyword evidence="2" id="KW-1185">Reference proteome</keyword>
<evidence type="ECO:0000313" key="1">
    <source>
        <dbReference type="EMBL" id="KAI7735960.1"/>
    </source>
</evidence>
<proteinExistence type="predicted"/>
<protein>
    <submittedName>
        <fullName evidence="1">Uncharacterized protein</fullName>
    </submittedName>
</protein>
<dbReference type="AlphaFoldDB" id="A0AAD5C6L3"/>
<sequence>MSLITIAGGDFSNHLTPSTHHDCCNHRHPHHDCCNHHHSYRHCCNVKLLASFWWGKNFTANGVIEEIEVTKEWLPNITRLSKQLVADGSAHAMARTVDQTAKKGEKEGKRQLPLRTFFSIAPTTACFFGYLAA</sequence>
<dbReference type="EMBL" id="JAMZMK010009398">
    <property type="protein sequence ID" value="KAI7735960.1"/>
    <property type="molecule type" value="Genomic_DNA"/>
</dbReference>
<organism evidence="1 2">
    <name type="scientific">Ambrosia artemisiifolia</name>
    <name type="common">Common ragweed</name>
    <dbReference type="NCBI Taxonomy" id="4212"/>
    <lineage>
        <taxon>Eukaryota</taxon>
        <taxon>Viridiplantae</taxon>
        <taxon>Streptophyta</taxon>
        <taxon>Embryophyta</taxon>
        <taxon>Tracheophyta</taxon>
        <taxon>Spermatophyta</taxon>
        <taxon>Magnoliopsida</taxon>
        <taxon>eudicotyledons</taxon>
        <taxon>Gunneridae</taxon>
        <taxon>Pentapetalae</taxon>
        <taxon>asterids</taxon>
        <taxon>campanulids</taxon>
        <taxon>Asterales</taxon>
        <taxon>Asteraceae</taxon>
        <taxon>Asteroideae</taxon>
        <taxon>Heliantheae alliance</taxon>
        <taxon>Heliantheae</taxon>
        <taxon>Ambrosia</taxon>
    </lineage>
</organism>
<evidence type="ECO:0000313" key="2">
    <source>
        <dbReference type="Proteomes" id="UP001206925"/>
    </source>
</evidence>
<feature type="non-terminal residue" evidence="1">
    <location>
        <position position="1"/>
    </location>
</feature>
<dbReference type="Proteomes" id="UP001206925">
    <property type="component" value="Unassembled WGS sequence"/>
</dbReference>
<name>A0AAD5C6L3_AMBAR</name>